<feature type="region of interest" description="Disordered" evidence="1">
    <location>
        <begin position="297"/>
        <end position="324"/>
    </location>
</feature>
<sequence>MTHLSDMSYLHRAVNTTWFYIWFVFYVSRWDRYEAFRLRRLQRFELRSVVSVLVLLSLGLQLVYDIGSARLKYLEGFWTNPKTHEIQSKPAQAWSEEDMLHVEPLYYTLACSLSLQNCAFFLLQAFWSYISKSVTKSSFMSSFEFKVYVVASCGAVILFPTVQYLFRNDFVYREVIPHLLFCILLFTTGALGVRVHFRLVALIKNASITMNESTLSVLEKLEYFKDMNVILTFSLFACSFSLGIVAVDGITPHPVIAGNKFASDLLITNLNFFQVIIWTTLTLIFYPRKSAVTASLGSHDNNTSNNNNHNNNNNNNSGRHDIIISNKRGNSDRFRLARRNNEVQSEDNLQNHSKAHLVAASGAEGGEVLDPYWARDDSRQEHEYQQEYHQQQQQQQRRQQGHLRAFSHDSRNDTAITLTPLSPPRPSLNIVTSSAGQLNIAKVVTSPTSPPPRGSPTSPTGRPELETRTLYYHEALAKAQQQQQQQEQANEYHNMTSVVADSDYNKGSLPQRSFSQGSHYKTNSSSSSTNNANNNNNNSRNSGGSSRPERSSQRPAPSSHQAAAHGRSTPTVDTYHHPHRAVSPVGRNTPTTRGGAVSPPPGGRSASSMDFRPSRDYPSITQAAAAAQAQDSDSPHELQRMHSAGSSHRSSNNANRPLNPATAAHQEMEMMRMIDPRVVDPRTVSALGHHHHHHAAPPPAHPHPYQHQRRDSEESDLSVIQIAYIGNMSQAATTTAAPRQGQGLGQVQGHHDEEFYDGLSSSALRPYSPR</sequence>
<keyword evidence="4" id="KW-1185">Reference proteome</keyword>
<feature type="transmembrane region" description="Helical" evidence="2">
    <location>
        <begin position="49"/>
        <end position="67"/>
    </location>
</feature>
<dbReference type="OrthoDB" id="2384193at2759"/>
<feature type="compositionally biased region" description="Polar residues" evidence="1">
    <location>
        <begin position="508"/>
        <end position="521"/>
    </location>
</feature>
<keyword evidence="2" id="KW-0812">Transmembrane</keyword>
<feature type="region of interest" description="Disordered" evidence="1">
    <location>
        <begin position="444"/>
        <end position="464"/>
    </location>
</feature>
<organism evidence="3 4">
    <name type="scientific">Linnemannia elongata AG-77</name>
    <dbReference type="NCBI Taxonomy" id="1314771"/>
    <lineage>
        <taxon>Eukaryota</taxon>
        <taxon>Fungi</taxon>
        <taxon>Fungi incertae sedis</taxon>
        <taxon>Mucoromycota</taxon>
        <taxon>Mortierellomycotina</taxon>
        <taxon>Mortierellomycetes</taxon>
        <taxon>Mortierellales</taxon>
        <taxon>Mortierellaceae</taxon>
        <taxon>Linnemannia</taxon>
    </lineage>
</organism>
<evidence type="ECO:0000313" key="3">
    <source>
        <dbReference type="EMBL" id="OAQ26710.1"/>
    </source>
</evidence>
<name>A0A197JNH9_9FUNG</name>
<feature type="transmembrane region" description="Helical" evidence="2">
    <location>
        <begin position="12"/>
        <end position="28"/>
    </location>
</feature>
<reference evidence="3 4" key="1">
    <citation type="submission" date="2016-05" db="EMBL/GenBank/DDBJ databases">
        <title>Genome sequencing reveals origins of a unique bacterial endosymbiosis in the earliest lineages of terrestrial Fungi.</title>
        <authorList>
            <consortium name="DOE Joint Genome Institute"/>
            <person name="Uehling J."/>
            <person name="Gryganskyi A."/>
            <person name="Hameed K."/>
            <person name="Tschaplinski T."/>
            <person name="Misztal P."/>
            <person name="Wu S."/>
            <person name="Desiro A."/>
            <person name="Vande Pol N."/>
            <person name="Du Z.-Y."/>
            <person name="Zienkiewicz A."/>
            <person name="Zienkiewicz K."/>
            <person name="Morin E."/>
            <person name="Tisserant E."/>
            <person name="Splivallo R."/>
            <person name="Hainaut M."/>
            <person name="Henrissat B."/>
            <person name="Ohm R."/>
            <person name="Kuo A."/>
            <person name="Yan J."/>
            <person name="Lipzen A."/>
            <person name="Nolan M."/>
            <person name="Labutti K."/>
            <person name="Barry K."/>
            <person name="Goldstein A."/>
            <person name="Labbe J."/>
            <person name="Schadt C."/>
            <person name="Tuskan G."/>
            <person name="Grigoriev I."/>
            <person name="Martin F."/>
            <person name="Vilgalys R."/>
            <person name="Bonito G."/>
        </authorList>
    </citation>
    <scope>NUCLEOTIDE SEQUENCE [LARGE SCALE GENOMIC DNA]</scope>
    <source>
        <strain evidence="3 4">AG-77</strain>
    </source>
</reference>
<gene>
    <name evidence="3" type="ORF">K457DRAFT_34310</name>
</gene>
<accession>A0A197JNH9</accession>
<feature type="transmembrane region" description="Helical" evidence="2">
    <location>
        <begin position="147"/>
        <end position="166"/>
    </location>
</feature>
<feature type="compositionally biased region" description="Low complexity" evidence="1">
    <location>
        <begin position="522"/>
        <end position="546"/>
    </location>
</feature>
<dbReference type="AlphaFoldDB" id="A0A197JNH9"/>
<keyword evidence="2" id="KW-0472">Membrane</keyword>
<dbReference type="Proteomes" id="UP000078512">
    <property type="component" value="Unassembled WGS sequence"/>
</dbReference>
<keyword evidence="2" id="KW-1133">Transmembrane helix</keyword>
<evidence type="ECO:0000256" key="1">
    <source>
        <dbReference type="SAM" id="MobiDB-lite"/>
    </source>
</evidence>
<evidence type="ECO:0000256" key="2">
    <source>
        <dbReference type="SAM" id="Phobius"/>
    </source>
</evidence>
<feature type="region of interest" description="Disordered" evidence="1">
    <location>
        <begin position="686"/>
        <end position="715"/>
    </location>
</feature>
<dbReference type="STRING" id="1314771.A0A197JNH9"/>
<feature type="compositionally biased region" description="Polar residues" evidence="1">
    <location>
        <begin position="644"/>
        <end position="656"/>
    </location>
</feature>
<feature type="transmembrane region" description="Helical" evidence="2">
    <location>
        <begin position="229"/>
        <end position="247"/>
    </location>
</feature>
<feature type="region of interest" description="Disordered" evidence="1">
    <location>
        <begin position="501"/>
        <end position="659"/>
    </location>
</feature>
<feature type="transmembrane region" description="Helical" evidence="2">
    <location>
        <begin position="267"/>
        <end position="286"/>
    </location>
</feature>
<feature type="transmembrane region" description="Helical" evidence="2">
    <location>
        <begin position="105"/>
        <end position="127"/>
    </location>
</feature>
<protein>
    <submittedName>
        <fullName evidence="3">Uncharacterized protein</fullName>
    </submittedName>
</protein>
<feature type="compositionally biased region" description="Low complexity" evidence="1">
    <location>
        <begin position="387"/>
        <end position="398"/>
    </location>
</feature>
<feature type="compositionally biased region" description="Low complexity" evidence="1">
    <location>
        <begin position="301"/>
        <end position="316"/>
    </location>
</feature>
<feature type="region of interest" description="Disordered" evidence="1">
    <location>
        <begin position="378"/>
        <end position="427"/>
    </location>
</feature>
<evidence type="ECO:0000313" key="4">
    <source>
        <dbReference type="Proteomes" id="UP000078512"/>
    </source>
</evidence>
<proteinExistence type="predicted"/>
<feature type="transmembrane region" description="Helical" evidence="2">
    <location>
        <begin position="178"/>
        <end position="197"/>
    </location>
</feature>
<dbReference type="EMBL" id="KV442064">
    <property type="protein sequence ID" value="OAQ26710.1"/>
    <property type="molecule type" value="Genomic_DNA"/>
</dbReference>